<dbReference type="InterPro" id="IPR018392">
    <property type="entry name" value="LysM"/>
</dbReference>
<dbReference type="Pfam" id="PF00704">
    <property type="entry name" value="Glyco_hydro_18"/>
    <property type="match status" value="1"/>
</dbReference>
<feature type="domain" description="LysM" evidence="3">
    <location>
        <begin position="2"/>
        <end position="46"/>
    </location>
</feature>
<protein>
    <submittedName>
        <fullName evidence="5">Spore germination protein</fullName>
    </submittedName>
</protein>
<dbReference type="InterPro" id="IPR029070">
    <property type="entry name" value="Chitinase_insertion_sf"/>
</dbReference>
<dbReference type="OrthoDB" id="9769314at2"/>
<evidence type="ECO:0000256" key="1">
    <source>
        <dbReference type="ARBA" id="ARBA00022801"/>
    </source>
</evidence>
<dbReference type="PANTHER" id="PTHR46066">
    <property type="entry name" value="CHITINASE DOMAIN-CONTAINING PROTEIN 1 FAMILY MEMBER"/>
    <property type="match status" value="1"/>
</dbReference>
<dbReference type="RefSeq" id="WP_097157929.1">
    <property type="nucleotide sequence ID" value="NZ_JBEPMQ010000001.1"/>
</dbReference>
<dbReference type="Proteomes" id="UP000219546">
    <property type="component" value="Unassembled WGS sequence"/>
</dbReference>
<proteinExistence type="predicted"/>
<dbReference type="GO" id="GO:0070492">
    <property type="term" value="F:oligosaccharide binding"/>
    <property type="evidence" value="ECO:0007669"/>
    <property type="project" value="TreeGrafter"/>
</dbReference>
<dbReference type="GO" id="GO:0008061">
    <property type="term" value="F:chitin binding"/>
    <property type="evidence" value="ECO:0007669"/>
    <property type="project" value="InterPro"/>
</dbReference>
<gene>
    <name evidence="5" type="ORF">SAMN05877753_102784</name>
</gene>
<organism evidence="5 6">
    <name type="scientific">Bacillus oleivorans</name>
    <dbReference type="NCBI Taxonomy" id="1448271"/>
    <lineage>
        <taxon>Bacteria</taxon>
        <taxon>Bacillati</taxon>
        <taxon>Bacillota</taxon>
        <taxon>Bacilli</taxon>
        <taxon>Bacillales</taxon>
        <taxon>Bacillaceae</taxon>
        <taxon>Bacillus</taxon>
    </lineage>
</organism>
<dbReference type="InterPro" id="IPR017853">
    <property type="entry name" value="GH"/>
</dbReference>
<evidence type="ECO:0000256" key="2">
    <source>
        <dbReference type="ARBA" id="ARBA00023295"/>
    </source>
</evidence>
<dbReference type="Gene3D" id="3.20.20.80">
    <property type="entry name" value="Glycosidases"/>
    <property type="match status" value="1"/>
</dbReference>
<dbReference type="EMBL" id="OAOP01000002">
    <property type="protein sequence ID" value="SNX68897.1"/>
    <property type="molecule type" value="Genomic_DNA"/>
</dbReference>
<dbReference type="GO" id="GO:0012505">
    <property type="term" value="C:endomembrane system"/>
    <property type="evidence" value="ECO:0007669"/>
    <property type="project" value="TreeGrafter"/>
</dbReference>
<keyword evidence="6" id="KW-1185">Reference proteome</keyword>
<dbReference type="InterPro" id="IPR001223">
    <property type="entry name" value="Glyco_hydro18_cat"/>
</dbReference>
<dbReference type="PROSITE" id="PS51910">
    <property type="entry name" value="GH18_2"/>
    <property type="match status" value="1"/>
</dbReference>
<dbReference type="Gene3D" id="3.10.50.10">
    <property type="match status" value="1"/>
</dbReference>
<dbReference type="GO" id="GO:0016798">
    <property type="term" value="F:hydrolase activity, acting on glycosyl bonds"/>
    <property type="evidence" value="ECO:0007669"/>
    <property type="project" value="UniProtKB-KW"/>
</dbReference>
<keyword evidence="2" id="KW-0326">Glycosidase</keyword>
<dbReference type="CDD" id="cd02874">
    <property type="entry name" value="GH18_CFLE_spore_hydrolase"/>
    <property type="match status" value="1"/>
</dbReference>
<reference evidence="5 6" key="1">
    <citation type="submission" date="2017-08" db="EMBL/GenBank/DDBJ databases">
        <authorList>
            <person name="de Groot N.N."/>
        </authorList>
    </citation>
    <scope>NUCLEOTIDE SEQUENCE [LARGE SCALE GENOMIC DNA]</scope>
    <source>
        <strain evidence="5 6">JC228</strain>
    </source>
</reference>
<evidence type="ECO:0000313" key="6">
    <source>
        <dbReference type="Proteomes" id="UP000219546"/>
    </source>
</evidence>
<accession>A0A285CMY7</accession>
<dbReference type="Pfam" id="PF01476">
    <property type="entry name" value="LysM"/>
    <property type="match status" value="3"/>
</dbReference>
<sequence>MLIHVVQSGDTLWRISQTYGVTIDQITAANQLPNPNQLVLGQALVIPEIARYHIIQPGETLWSIAQRYGVTIESILNENQIQDPNMIYSGQRLRIPSDFHIVKSGETLWAISVKYGVPIQDIVRVNRITDPSRIYPGQSLIIPEKAKPLKEVNAYITRFDQSGQQIVREIGQYLTYITPFSYQVRADGTIRNINETELLNVARNVNVSPLLVLTNFSEGEFSSELAHEIFINTSIQDTLIDNIVQVMQQKGYIGLNIDFEYIYPQDRENYNEFLRRVVSRLRPLGYSVSTAVAPKYSAEQKGLLYEAHDYPAHGEIVDFVVIMTYEWGWSGGPPMAVAPISEVRQVIQYALSEMPSNKIMMGMPLYGYDWTLPYVQGGPWAQTLSPQAAVARAAQYGAAIQFDEKAQSPFYRYHDAQGKEHIVWFEDARSVQAKYDLVKELNLRGVSYWVLGNPFPQNWLVLEDNFRIQKY</sequence>
<keyword evidence="1" id="KW-0378">Hydrolase</keyword>
<dbReference type="Gene3D" id="3.10.350.10">
    <property type="entry name" value="LysM domain"/>
    <property type="match status" value="3"/>
</dbReference>
<feature type="domain" description="LysM" evidence="3">
    <location>
        <begin position="98"/>
        <end position="142"/>
    </location>
</feature>
<dbReference type="PANTHER" id="PTHR46066:SF2">
    <property type="entry name" value="CHITINASE DOMAIN-CONTAINING PROTEIN 1"/>
    <property type="match status" value="1"/>
</dbReference>
<dbReference type="GO" id="GO:0005975">
    <property type="term" value="P:carbohydrate metabolic process"/>
    <property type="evidence" value="ECO:0007669"/>
    <property type="project" value="InterPro"/>
</dbReference>
<dbReference type="InterPro" id="IPR041704">
    <property type="entry name" value="CFLE_GH18"/>
</dbReference>
<dbReference type="CDD" id="cd00118">
    <property type="entry name" value="LysM"/>
    <property type="match status" value="3"/>
</dbReference>
<dbReference type="SUPFAM" id="SSF51445">
    <property type="entry name" value="(Trans)glycosidases"/>
    <property type="match status" value="1"/>
</dbReference>
<dbReference type="InterPro" id="IPR011583">
    <property type="entry name" value="Chitinase_II/V-like_cat"/>
</dbReference>
<feature type="domain" description="LysM" evidence="3">
    <location>
        <begin position="51"/>
        <end position="95"/>
    </location>
</feature>
<name>A0A285CMY7_9BACI</name>
<evidence type="ECO:0000259" key="4">
    <source>
        <dbReference type="PROSITE" id="PS51910"/>
    </source>
</evidence>
<dbReference type="PROSITE" id="PS51782">
    <property type="entry name" value="LYSM"/>
    <property type="match status" value="3"/>
</dbReference>
<dbReference type="SMART" id="SM00257">
    <property type="entry name" value="LysM"/>
    <property type="match status" value="3"/>
</dbReference>
<dbReference type="AlphaFoldDB" id="A0A285CMY7"/>
<dbReference type="SUPFAM" id="SSF54106">
    <property type="entry name" value="LysM domain"/>
    <property type="match status" value="3"/>
</dbReference>
<evidence type="ECO:0000313" key="5">
    <source>
        <dbReference type="EMBL" id="SNX68897.1"/>
    </source>
</evidence>
<feature type="domain" description="GH18" evidence="4">
    <location>
        <begin position="150"/>
        <end position="471"/>
    </location>
</feature>
<dbReference type="InterPro" id="IPR036779">
    <property type="entry name" value="LysM_dom_sf"/>
</dbReference>
<dbReference type="SMART" id="SM00636">
    <property type="entry name" value="Glyco_18"/>
    <property type="match status" value="1"/>
</dbReference>
<evidence type="ECO:0000259" key="3">
    <source>
        <dbReference type="PROSITE" id="PS51782"/>
    </source>
</evidence>